<reference evidence="2 3" key="1">
    <citation type="submission" date="2016-10" db="EMBL/GenBank/DDBJ databases">
        <authorList>
            <person name="de Groot N.N."/>
        </authorList>
    </citation>
    <scope>NUCLEOTIDE SEQUENCE [LARGE SCALE GENOMIC DNA]</scope>
    <source>
        <strain evidence="2 3">Nm1</strain>
    </source>
</reference>
<protein>
    <submittedName>
        <fullName evidence="2">Uncharacterized protein</fullName>
    </submittedName>
</protein>
<keyword evidence="1" id="KW-0812">Transmembrane</keyword>
<evidence type="ECO:0000256" key="1">
    <source>
        <dbReference type="SAM" id="Phobius"/>
    </source>
</evidence>
<sequence length="76" mass="8168">MKASELITDCGTGMLSQSKLWAHVSYLAATLVFLRWGLFAEAPPSAEIWLIYLGVVGGHTVLSKLLSIRYSAGAAK</sequence>
<name>A0A1H3FDU2_9PROT</name>
<feature type="transmembrane region" description="Helical" evidence="1">
    <location>
        <begin position="20"/>
        <end position="37"/>
    </location>
</feature>
<organism evidence="2 3">
    <name type="scientific">Nitrosomonas halophila</name>
    <dbReference type="NCBI Taxonomy" id="44576"/>
    <lineage>
        <taxon>Bacteria</taxon>
        <taxon>Pseudomonadati</taxon>
        <taxon>Pseudomonadota</taxon>
        <taxon>Betaproteobacteria</taxon>
        <taxon>Nitrosomonadales</taxon>
        <taxon>Nitrosomonadaceae</taxon>
        <taxon>Nitrosomonas</taxon>
    </lineage>
</organism>
<evidence type="ECO:0000313" key="2">
    <source>
        <dbReference type="EMBL" id="SDX88957.1"/>
    </source>
</evidence>
<dbReference type="RefSeq" id="WP_090412502.1">
    <property type="nucleotide sequence ID" value="NZ_FNOY01000011.1"/>
</dbReference>
<keyword evidence="1" id="KW-1133">Transmembrane helix</keyword>
<dbReference type="OrthoDB" id="8602200at2"/>
<accession>A0A1H3FDU2</accession>
<gene>
    <name evidence="2" type="ORF">SAMN05421881_101159</name>
</gene>
<evidence type="ECO:0000313" key="3">
    <source>
        <dbReference type="Proteomes" id="UP000198640"/>
    </source>
</evidence>
<dbReference type="Proteomes" id="UP000198640">
    <property type="component" value="Unassembled WGS sequence"/>
</dbReference>
<dbReference type="STRING" id="44576.SAMN05421881_101159"/>
<dbReference type="EMBL" id="FNOY01000011">
    <property type="protein sequence ID" value="SDX88957.1"/>
    <property type="molecule type" value="Genomic_DNA"/>
</dbReference>
<feature type="transmembrane region" description="Helical" evidence="1">
    <location>
        <begin position="49"/>
        <end position="67"/>
    </location>
</feature>
<keyword evidence="3" id="KW-1185">Reference proteome</keyword>
<keyword evidence="1" id="KW-0472">Membrane</keyword>
<proteinExistence type="predicted"/>
<dbReference type="AlphaFoldDB" id="A0A1H3FDU2"/>